<keyword evidence="4" id="KW-0238">DNA-binding</keyword>
<sequence>MPVRPCCVPACKNKIAPRYIIPSDKRLCSIWLTRINNPKLFEVDKRKLRNYTVCAVHFAEVCKEGFNEESTVENSFSFPPSDPTPQTPTKLKELLSKMGNVQPSTSQEGASPELKVTTPKKNMSHQRRNLKSLFCLKIH</sequence>
<evidence type="ECO:0000313" key="7">
    <source>
        <dbReference type="EMBL" id="KAK4885178.1"/>
    </source>
</evidence>
<dbReference type="Proteomes" id="UP001353858">
    <property type="component" value="Unassembled WGS sequence"/>
</dbReference>
<dbReference type="SUPFAM" id="SSF57716">
    <property type="entry name" value="Glucocorticoid receptor-like (DNA-binding domain)"/>
    <property type="match status" value="1"/>
</dbReference>
<evidence type="ECO:0000256" key="2">
    <source>
        <dbReference type="ARBA" id="ARBA00022771"/>
    </source>
</evidence>
<reference evidence="8" key="1">
    <citation type="submission" date="2023-01" db="EMBL/GenBank/DDBJ databases">
        <title>Key to firefly adult light organ development and bioluminescence: homeobox transcription factors regulate luciferase expression and transportation to peroxisome.</title>
        <authorList>
            <person name="Fu X."/>
        </authorList>
    </citation>
    <scope>NUCLEOTIDE SEQUENCE [LARGE SCALE GENOMIC DNA]</scope>
</reference>
<comment type="caution">
    <text evidence="7">The sequence shown here is derived from an EMBL/GenBank/DDBJ whole genome shotgun (WGS) entry which is preliminary data.</text>
</comment>
<feature type="domain" description="THAP-type" evidence="6">
    <location>
        <begin position="6"/>
        <end position="66"/>
    </location>
</feature>
<evidence type="ECO:0000256" key="5">
    <source>
        <dbReference type="SAM" id="MobiDB-lite"/>
    </source>
</evidence>
<feature type="region of interest" description="Disordered" evidence="5">
    <location>
        <begin position="99"/>
        <end position="123"/>
    </location>
</feature>
<protein>
    <recommendedName>
        <fullName evidence="6">THAP-type domain-containing protein</fullName>
    </recommendedName>
</protein>
<feature type="compositionally biased region" description="Polar residues" evidence="5">
    <location>
        <begin position="99"/>
        <end position="109"/>
    </location>
</feature>
<keyword evidence="2" id="KW-0863">Zinc-finger</keyword>
<evidence type="ECO:0000256" key="3">
    <source>
        <dbReference type="ARBA" id="ARBA00022833"/>
    </source>
</evidence>
<gene>
    <name evidence="7" type="ORF">RN001_001449</name>
</gene>
<proteinExistence type="predicted"/>
<dbReference type="GO" id="GO:0003677">
    <property type="term" value="F:DNA binding"/>
    <property type="evidence" value="ECO:0007669"/>
    <property type="project" value="UniProtKB-KW"/>
</dbReference>
<evidence type="ECO:0000256" key="4">
    <source>
        <dbReference type="ARBA" id="ARBA00023125"/>
    </source>
</evidence>
<dbReference type="GO" id="GO:0008270">
    <property type="term" value="F:zinc ion binding"/>
    <property type="evidence" value="ECO:0007669"/>
    <property type="project" value="UniProtKB-KW"/>
</dbReference>
<dbReference type="InterPro" id="IPR006612">
    <property type="entry name" value="THAP_Znf"/>
</dbReference>
<dbReference type="AlphaFoldDB" id="A0AAN7SQX2"/>
<dbReference type="Pfam" id="PF05485">
    <property type="entry name" value="THAP"/>
    <property type="match status" value="1"/>
</dbReference>
<accession>A0AAN7SQX2</accession>
<keyword evidence="8" id="KW-1185">Reference proteome</keyword>
<keyword evidence="3" id="KW-0862">Zinc</keyword>
<evidence type="ECO:0000259" key="6">
    <source>
        <dbReference type="Pfam" id="PF05485"/>
    </source>
</evidence>
<keyword evidence="1" id="KW-0479">Metal-binding</keyword>
<organism evidence="7 8">
    <name type="scientific">Aquatica leii</name>
    <dbReference type="NCBI Taxonomy" id="1421715"/>
    <lineage>
        <taxon>Eukaryota</taxon>
        <taxon>Metazoa</taxon>
        <taxon>Ecdysozoa</taxon>
        <taxon>Arthropoda</taxon>
        <taxon>Hexapoda</taxon>
        <taxon>Insecta</taxon>
        <taxon>Pterygota</taxon>
        <taxon>Neoptera</taxon>
        <taxon>Endopterygota</taxon>
        <taxon>Coleoptera</taxon>
        <taxon>Polyphaga</taxon>
        <taxon>Elateriformia</taxon>
        <taxon>Elateroidea</taxon>
        <taxon>Lampyridae</taxon>
        <taxon>Luciolinae</taxon>
        <taxon>Aquatica</taxon>
    </lineage>
</organism>
<evidence type="ECO:0000313" key="8">
    <source>
        <dbReference type="Proteomes" id="UP001353858"/>
    </source>
</evidence>
<evidence type="ECO:0000256" key="1">
    <source>
        <dbReference type="ARBA" id="ARBA00022723"/>
    </source>
</evidence>
<dbReference type="EMBL" id="JARPUR010000001">
    <property type="protein sequence ID" value="KAK4885178.1"/>
    <property type="molecule type" value="Genomic_DNA"/>
</dbReference>
<name>A0AAN7SQX2_9COLE</name>